<protein>
    <submittedName>
        <fullName evidence="1">Uncharacterized protein</fullName>
    </submittedName>
</protein>
<evidence type="ECO:0000313" key="1">
    <source>
        <dbReference type="EMBL" id="KRQ86031.1"/>
    </source>
</evidence>
<dbReference type="Proteomes" id="UP000052015">
    <property type="component" value="Unassembled WGS sequence"/>
</dbReference>
<keyword evidence="2" id="KW-1185">Reference proteome</keyword>
<organism evidence="1 2">
    <name type="scientific">Caloramator mitchellensis</name>
    <dbReference type="NCBI Taxonomy" id="908809"/>
    <lineage>
        <taxon>Bacteria</taxon>
        <taxon>Bacillati</taxon>
        <taxon>Bacillota</taxon>
        <taxon>Clostridia</taxon>
        <taxon>Eubacteriales</taxon>
        <taxon>Clostridiaceae</taxon>
        <taxon>Caloramator</taxon>
    </lineage>
</organism>
<accession>A0A0R3K179</accession>
<proteinExistence type="predicted"/>
<name>A0A0R3K179_CALMK</name>
<reference evidence="1 2" key="1">
    <citation type="submission" date="2015-09" db="EMBL/GenBank/DDBJ databases">
        <title>Draft genome sequence of a Caloramator mitchellensis, a moderate thermophile from the Great Artesian Basin of Australia.</title>
        <authorList>
            <person name="Patel B.K."/>
        </authorList>
    </citation>
    <scope>NUCLEOTIDE SEQUENCE [LARGE SCALE GENOMIC DNA]</scope>
    <source>
        <strain evidence="1 2">VF08</strain>
    </source>
</reference>
<comment type="caution">
    <text evidence="1">The sequence shown here is derived from an EMBL/GenBank/DDBJ whole genome shotgun (WGS) entry which is preliminary data.</text>
</comment>
<gene>
    <name evidence="1" type="ORF">ABG79_02163</name>
</gene>
<dbReference type="AlphaFoldDB" id="A0A0R3K179"/>
<sequence length="126" mass="14661">MFQKNKTLKGRDILNILKIKSPTLDDLINELRKLGAEIELRYVYDRKWIIKVYEMKRGIKRPIIIENSSVGRPKQCKDIYSELKKLKGKGIAKNDLLDIAIECNYIGTVKELLILAQQYKIKVVGR</sequence>
<evidence type="ECO:0000313" key="2">
    <source>
        <dbReference type="Proteomes" id="UP000052015"/>
    </source>
</evidence>
<dbReference type="EMBL" id="LKHP01000017">
    <property type="protein sequence ID" value="KRQ86031.1"/>
    <property type="molecule type" value="Genomic_DNA"/>
</dbReference>
<dbReference type="STRING" id="908809.ABG79_02163"/>